<dbReference type="GO" id="GO:0008270">
    <property type="term" value="F:zinc ion binding"/>
    <property type="evidence" value="ECO:0007669"/>
    <property type="project" value="UniProtKB-KW"/>
</dbReference>
<dbReference type="SUPFAM" id="SSF57903">
    <property type="entry name" value="FYVE/PHD zinc finger"/>
    <property type="match status" value="1"/>
</dbReference>
<dbReference type="Pfam" id="PF25073">
    <property type="entry name" value="DUF7797"/>
    <property type="match status" value="1"/>
</dbReference>
<evidence type="ECO:0000313" key="8">
    <source>
        <dbReference type="EMBL" id="PKA50486.1"/>
    </source>
</evidence>
<dbReference type="GO" id="GO:0003682">
    <property type="term" value="F:chromatin binding"/>
    <property type="evidence" value="ECO:0007669"/>
    <property type="project" value="InterPro"/>
</dbReference>
<keyword evidence="2 4" id="KW-0863">Zinc-finger</keyword>
<evidence type="ECO:0000259" key="6">
    <source>
        <dbReference type="PROSITE" id="PS50016"/>
    </source>
</evidence>
<dbReference type="CDD" id="cd04370">
    <property type="entry name" value="BAH"/>
    <property type="match status" value="1"/>
</dbReference>
<proteinExistence type="predicted"/>
<evidence type="ECO:0000256" key="5">
    <source>
        <dbReference type="SAM" id="MobiDB-lite"/>
    </source>
</evidence>
<sequence>MGDEGREGAGPAAEADCAPKPPPAKKMRGREAELRRVAEIVMVLSAMAEMRAGKEPTAAERALAGEARERLARACEEVRPKDLFPSEAVRGVVEDLGLNRSRDPVLAIRQPKLSIAERVQHTKKKMEESKGIPTSPLASQLHSVTFSKSSESHGSQRFFSGKQSPMVLTAGGFPSTHVPALASTMSSVKQITTIEAQPAIGKSSLGNDLHSLSTSNVEVSHQRLDTQINGSTYFTLGSAAAANYLSEKVSASGLSTSVALAAQSQAKKLEGNLNVGTIHASQKIIRNHDMKSPLVQATQAHMVIGNQSSQGVTFLHAHSFISKHNEIAKNLMSMVQPKVPDLLNLSPPSIEYMNKPINCQVCKMIITDMESLLICDNCDKGTHLKCLQSYVTKAITKAEWHCPKCLVGNNGKPFPPKYGRVTRNILVAKPSTSGGRTTLEKKGESLVPKVNNPKLVENDKSCLFLLPQTSKLGGSVGESVGASEDLVQKYIKGSSSDSKKPDDRLYFGTTSSHLEEKLEVFCIPTQTGNSEVQNGRIELSMSDSPRPVCDSELDSSDKKSMQSKLSTSEVQGSIHETMPDMKQESKNHYSDQKQGVVVNITCQPWLQGDAQGSSETNMPINTGAPSGLLQTTVNSSNNDSKESPIDLDSSGHLIPEIRQDVEHRSLVIHKVLGNGSGTANCGTAGEGLQTVDWVGDFLEIVENRTYYKSCCVNGTVIKLQDYVLVSTENRMLCPTKLLSLWEDNETLSKLATISQYYLPSNLLDLVSQPSAPEKDEVYASDKRITISVILIRGLCDVLPEEKFRKEIDRRLHLGDEADGLHPIFLCKWMFDEAEGIFQSPTSVS</sequence>
<feature type="compositionally biased region" description="Polar residues" evidence="5">
    <location>
        <begin position="562"/>
        <end position="571"/>
    </location>
</feature>
<dbReference type="AlphaFoldDB" id="A0A2I0A4L1"/>
<name>A0A2I0A4L1_9ASPA</name>
<dbReference type="InterPro" id="IPR001965">
    <property type="entry name" value="Znf_PHD"/>
</dbReference>
<gene>
    <name evidence="8" type="ORF">AXF42_Ash013700</name>
</gene>
<dbReference type="PROSITE" id="PS51038">
    <property type="entry name" value="BAH"/>
    <property type="match status" value="1"/>
</dbReference>
<feature type="compositionally biased region" description="Polar residues" evidence="5">
    <location>
        <begin position="136"/>
        <end position="146"/>
    </location>
</feature>
<feature type="domain" description="PHD-type" evidence="6">
    <location>
        <begin position="356"/>
        <end position="408"/>
    </location>
</feature>
<organism evidence="8 9">
    <name type="scientific">Apostasia shenzhenica</name>
    <dbReference type="NCBI Taxonomy" id="1088818"/>
    <lineage>
        <taxon>Eukaryota</taxon>
        <taxon>Viridiplantae</taxon>
        <taxon>Streptophyta</taxon>
        <taxon>Embryophyta</taxon>
        <taxon>Tracheophyta</taxon>
        <taxon>Spermatophyta</taxon>
        <taxon>Magnoliopsida</taxon>
        <taxon>Liliopsida</taxon>
        <taxon>Asparagales</taxon>
        <taxon>Orchidaceae</taxon>
        <taxon>Apostasioideae</taxon>
        <taxon>Apostasia</taxon>
    </lineage>
</organism>
<dbReference type="PROSITE" id="PS01359">
    <property type="entry name" value="ZF_PHD_1"/>
    <property type="match status" value="1"/>
</dbReference>
<dbReference type="InterPro" id="IPR056699">
    <property type="entry name" value="DUF7797"/>
</dbReference>
<dbReference type="InterPro" id="IPR019787">
    <property type="entry name" value="Znf_PHD-finger"/>
</dbReference>
<dbReference type="InterPro" id="IPR001025">
    <property type="entry name" value="BAH_dom"/>
</dbReference>
<keyword evidence="3" id="KW-0862">Zinc</keyword>
<dbReference type="InterPro" id="IPR011011">
    <property type="entry name" value="Znf_FYVE_PHD"/>
</dbReference>
<dbReference type="PANTHER" id="PTHR47527:SF3">
    <property type="entry name" value="RING_FYVE_PHD ZINC FINGER SUPERFAMILY PROTEIN"/>
    <property type="match status" value="1"/>
</dbReference>
<feature type="compositionally biased region" description="Low complexity" evidence="5">
    <location>
        <begin position="9"/>
        <end position="18"/>
    </location>
</feature>
<feature type="region of interest" description="Disordered" evidence="5">
    <location>
        <begin position="1"/>
        <end position="31"/>
    </location>
</feature>
<dbReference type="OrthoDB" id="787137at2759"/>
<dbReference type="InterPro" id="IPR019786">
    <property type="entry name" value="Zinc_finger_PHD-type_CS"/>
</dbReference>
<evidence type="ECO:0000259" key="7">
    <source>
        <dbReference type="PROSITE" id="PS51038"/>
    </source>
</evidence>
<dbReference type="Proteomes" id="UP000236161">
    <property type="component" value="Unassembled WGS sequence"/>
</dbReference>
<evidence type="ECO:0000256" key="3">
    <source>
        <dbReference type="ARBA" id="ARBA00022833"/>
    </source>
</evidence>
<reference evidence="8 9" key="1">
    <citation type="journal article" date="2017" name="Nature">
        <title>The Apostasia genome and the evolution of orchids.</title>
        <authorList>
            <person name="Zhang G.Q."/>
            <person name="Liu K.W."/>
            <person name="Li Z."/>
            <person name="Lohaus R."/>
            <person name="Hsiao Y.Y."/>
            <person name="Niu S.C."/>
            <person name="Wang J.Y."/>
            <person name="Lin Y.C."/>
            <person name="Xu Q."/>
            <person name="Chen L.J."/>
            <person name="Yoshida K."/>
            <person name="Fujiwara S."/>
            <person name="Wang Z.W."/>
            <person name="Zhang Y.Q."/>
            <person name="Mitsuda N."/>
            <person name="Wang M."/>
            <person name="Liu G.H."/>
            <person name="Pecoraro L."/>
            <person name="Huang H.X."/>
            <person name="Xiao X.J."/>
            <person name="Lin M."/>
            <person name="Wu X.Y."/>
            <person name="Wu W.L."/>
            <person name="Chen Y.Y."/>
            <person name="Chang S.B."/>
            <person name="Sakamoto S."/>
            <person name="Ohme-Takagi M."/>
            <person name="Yagi M."/>
            <person name="Zeng S.J."/>
            <person name="Shen C.Y."/>
            <person name="Yeh C.M."/>
            <person name="Luo Y.B."/>
            <person name="Tsai W.C."/>
            <person name="Van de Peer Y."/>
            <person name="Liu Z.J."/>
        </authorList>
    </citation>
    <scope>NUCLEOTIDE SEQUENCE [LARGE SCALE GENOMIC DNA]</scope>
    <source>
        <strain evidence="9">cv. Shenzhen</strain>
        <tissue evidence="8">Stem</tissue>
    </source>
</reference>
<feature type="region of interest" description="Disordered" evidence="5">
    <location>
        <begin position="126"/>
        <end position="146"/>
    </location>
</feature>
<evidence type="ECO:0000256" key="2">
    <source>
        <dbReference type="ARBA" id="ARBA00022771"/>
    </source>
</evidence>
<dbReference type="PROSITE" id="PS50016">
    <property type="entry name" value="ZF_PHD_2"/>
    <property type="match status" value="1"/>
</dbReference>
<feature type="domain" description="BAH" evidence="7">
    <location>
        <begin position="715"/>
        <end position="841"/>
    </location>
</feature>
<dbReference type="Gene3D" id="3.30.40.10">
    <property type="entry name" value="Zinc/RING finger domain, C3HC4 (zinc finger)"/>
    <property type="match status" value="1"/>
</dbReference>
<feature type="region of interest" description="Disordered" evidence="5">
    <location>
        <begin position="538"/>
        <end position="572"/>
    </location>
</feature>
<dbReference type="PANTHER" id="PTHR47527">
    <property type="entry name" value="RING/FYVE/PHD ZINC FINGER SUPERFAMILY PROTEIN"/>
    <property type="match status" value="1"/>
</dbReference>
<evidence type="ECO:0000256" key="1">
    <source>
        <dbReference type="ARBA" id="ARBA00022723"/>
    </source>
</evidence>
<keyword evidence="1" id="KW-0479">Metal-binding</keyword>
<evidence type="ECO:0000256" key="4">
    <source>
        <dbReference type="PROSITE-ProRule" id="PRU00146"/>
    </source>
</evidence>
<accession>A0A2I0A4L1</accession>
<dbReference type="Gene3D" id="2.30.30.490">
    <property type="match status" value="1"/>
</dbReference>
<dbReference type="SMART" id="SM00249">
    <property type="entry name" value="PHD"/>
    <property type="match status" value="1"/>
</dbReference>
<evidence type="ECO:0000313" key="9">
    <source>
        <dbReference type="Proteomes" id="UP000236161"/>
    </source>
</evidence>
<dbReference type="STRING" id="1088818.A0A2I0A4L1"/>
<dbReference type="EMBL" id="KZ452023">
    <property type="protein sequence ID" value="PKA50486.1"/>
    <property type="molecule type" value="Genomic_DNA"/>
</dbReference>
<keyword evidence="9" id="KW-1185">Reference proteome</keyword>
<protein>
    <submittedName>
        <fullName evidence="8">PHD finger protein</fullName>
    </submittedName>
</protein>
<dbReference type="InterPro" id="IPR043151">
    <property type="entry name" value="BAH_sf"/>
</dbReference>
<dbReference type="Pfam" id="PF00628">
    <property type="entry name" value="PHD"/>
    <property type="match status" value="1"/>
</dbReference>
<dbReference type="InterPro" id="IPR013083">
    <property type="entry name" value="Znf_RING/FYVE/PHD"/>
</dbReference>